<dbReference type="RefSeq" id="XP_037150145.1">
    <property type="nucleotide sequence ID" value="XM_037294067.1"/>
</dbReference>
<dbReference type="EMBL" id="JACCJB010000016">
    <property type="protein sequence ID" value="KAF6220710.1"/>
    <property type="molecule type" value="Genomic_DNA"/>
</dbReference>
<evidence type="ECO:0000313" key="4">
    <source>
        <dbReference type="Proteomes" id="UP000593566"/>
    </source>
</evidence>
<comment type="caution">
    <text evidence="3">The sequence shown here is derived from an EMBL/GenBank/DDBJ whole genome shotgun (WGS) entry which is preliminary data.</text>
</comment>
<feature type="domain" description="AB hydrolase-1" evidence="2">
    <location>
        <begin position="8"/>
        <end position="279"/>
    </location>
</feature>
<dbReference type="Pfam" id="PF12697">
    <property type="entry name" value="Abhydrolase_6"/>
    <property type="match status" value="1"/>
</dbReference>
<dbReference type="PANTHER" id="PTHR37017">
    <property type="entry name" value="AB HYDROLASE-1 DOMAIN-CONTAINING PROTEIN-RELATED"/>
    <property type="match status" value="1"/>
</dbReference>
<protein>
    <recommendedName>
        <fullName evidence="2">AB hydrolase-1 domain-containing protein</fullName>
    </recommendedName>
</protein>
<dbReference type="SUPFAM" id="SSF53474">
    <property type="entry name" value="alpha/beta-Hydrolases"/>
    <property type="match status" value="1"/>
</dbReference>
<dbReference type="AlphaFoldDB" id="A0A8H6CBW0"/>
<dbReference type="PANTHER" id="PTHR37017:SF11">
    <property type="entry name" value="ESTERASE_LIPASE_THIOESTERASE DOMAIN-CONTAINING PROTEIN"/>
    <property type="match status" value="1"/>
</dbReference>
<proteinExistence type="predicted"/>
<feature type="region of interest" description="Disordered" evidence="1">
    <location>
        <begin position="148"/>
        <end position="182"/>
    </location>
</feature>
<sequence length="293" mass="30684">MAATKPTILLIPGAWFHPSTYDAFLSRLQHLSFPTAYASYPSLNPSHPASADAAADTETVLKRSLLPLIETEGKDVVIVMHSYGGVPGSGAARGLSKVQRSGEGKKGGVVGLVHISGFVLPGGASVADGQGGELPGWVKQNEVPSTLARYHHHPSPPSRRLSARNPHSRSPSQPSPGLTMPANPLAILSADIDPPVAAANASRLVPHALLAFKSPAPAPAWTGPGFERRLAYLVCTEDEAIPKFGQEAMMQGTGVEWAVREMAGSHNAPFLKKADETAGAVDAFVEGFLKLGT</sequence>
<evidence type="ECO:0000259" key="2">
    <source>
        <dbReference type="Pfam" id="PF12697"/>
    </source>
</evidence>
<reference evidence="3 4" key="1">
    <citation type="journal article" date="2020" name="Genomics">
        <title>Complete, high-quality genomes from long-read metagenomic sequencing of two wolf lichen thalli reveals enigmatic genome architecture.</title>
        <authorList>
            <person name="McKenzie S.K."/>
            <person name="Walston R.F."/>
            <person name="Allen J.L."/>
        </authorList>
    </citation>
    <scope>NUCLEOTIDE SEQUENCE [LARGE SCALE GENOMIC DNA]</scope>
    <source>
        <strain evidence="3">WasteWater1</strain>
    </source>
</reference>
<accession>A0A8H6CBW0</accession>
<name>A0A8H6CBW0_9LECA</name>
<evidence type="ECO:0000256" key="1">
    <source>
        <dbReference type="SAM" id="MobiDB-lite"/>
    </source>
</evidence>
<dbReference type="Gene3D" id="3.40.50.1820">
    <property type="entry name" value="alpha/beta hydrolase"/>
    <property type="match status" value="1"/>
</dbReference>
<gene>
    <name evidence="3" type="ORF">HO133_003143</name>
</gene>
<dbReference type="Proteomes" id="UP000593566">
    <property type="component" value="Unassembled WGS sequence"/>
</dbReference>
<dbReference type="InterPro" id="IPR052897">
    <property type="entry name" value="Sec-Metab_Biosynth_Hydrolase"/>
</dbReference>
<organism evidence="3 4">
    <name type="scientific">Letharia lupina</name>
    <dbReference type="NCBI Taxonomy" id="560253"/>
    <lineage>
        <taxon>Eukaryota</taxon>
        <taxon>Fungi</taxon>
        <taxon>Dikarya</taxon>
        <taxon>Ascomycota</taxon>
        <taxon>Pezizomycotina</taxon>
        <taxon>Lecanoromycetes</taxon>
        <taxon>OSLEUM clade</taxon>
        <taxon>Lecanoromycetidae</taxon>
        <taxon>Lecanorales</taxon>
        <taxon>Lecanorineae</taxon>
        <taxon>Parmeliaceae</taxon>
        <taxon>Letharia</taxon>
    </lineage>
</organism>
<keyword evidence="4" id="KW-1185">Reference proteome</keyword>
<evidence type="ECO:0000313" key="3">
    <source>
        <dbReference type="EMBL" id="KAF6220710.1"/>
    </source>
</evidence>
<dbReference type="InterPro" id="IPR029058">
    <property type="entry name" value="AB_hydrolase_fold"/>
</dbReference>
<dbReference type="GeneID" id="59331555"/>
<dbReference type="InterPro" id="IPR000073">
    <property type="entry name" value="AB_hydrolase_1"/>
</dbReference>